<dbReference type="FunFam" id="1.25.70.10:FF:000023">
    <property type="entry name" value="Os05g0403600 protein"/>
    <property type="match status" value="1"/>
</dbReference>
<dbReference type="PANTHER" id="PTHR13068">
    <property type="entry name" value="CGI-12 PROTEIN-RELATED"/>
    <property type="match status" value="1"/>
</dbReference>
<protein>
    <submittedName>
        <fullName evidence="4">Uncharacterized protein</fullName>
    </submittedName>
</protein>
<proteinExistence type="inferred from homology"/>
<reference evidence="4" key="1">
    <citation type="submission" date="2015-04" db="UniProtKB">
        <authorList>
            <consortium name="EnsemblPlants"/>
        </authorList>
    </citation>
    <scope>IDENTIFICATION</scope>
</reference>
<accession>A0A0E0DR83</accession>
<keyword evidence="2" id="KW-0805">Transcription regulation</keyword>
<dbReference type="GO" id="GO:0003676">
    <property type="term" value="F:nucleic acid binding"/>
    <property type="evidence" value="ECO:0007669"/>
    <property type="project" value="InterPro"/>
</dbReference>
<dbReference type="EnsemblPlants" id="OMERI05G13860.1">
    <property type="protein sequence ID" value="OMERI05G13860.1"/>
    <property type="gene ID" value="OMERI05G13860"/>
</dbReference>
<evidence type="ECO:0000256" key="3">
    <source>
        <dbReference type="ARBA" id="ARBA00022946"/>
    </source>
</evidence>
<reference evidence="4" key="2">
    <citation type="submission" date="2018-05" db="EMBL/GenBank/DDBJ databases">
        <title>OmerRS3 (Oryza meridionalis Reference Sequence Version 3).</title>
        <authorList>
            <person name="Zhang J."/>
            <person name="Kudrna D."/>
            <person name="Lee S."/>
            <person name="Talag J."/>
            <person name="Welchert J."/>
            <person name="Wing R.A."/>
        </authorList>
    </citation>
    <scope>NUCLEOTIDE SEQUENCE [LARGE SCALE GENOMIC DNA]</scope>
    <source>
        <strain evidence="4">cv. OR44</strain>
    </source>
</reference>
<dbReference type="FunFam" id="1.25.70.10:FF:000029">
    <property type="entry name" value="Os05g0403600 protein"/>
    <property type="match status" value="1"/>
</dbReference>
<dbReference type="eggNOG" id="KOG1267">
    <property type="taxonomic scope" value="Eukaryota"/>
</dbReference>
<dbReference type="AlphaFoldDB" id="A0A0E0DR83"/>
<name>A0A0E0DR83_9ORYZ</name>
<dbReference type="HOGENOM" id="CLU_034145_1_1_1"/>
<evidence type="ECO:0000256" key="2">
    <source>
        <dbReference type="ARBA" id="ARBA00022472"/>
    </source>
</evidence>
<dbReference type="STRING" id="40149.A0A0E0DR83"/>
<evidence type="ECO:0000256" key="1">
    <source>
        <dbReference type="ARBA" id="ARBA00007692"/>
    </source>
</evidence>
<dbReference type="Proteomes" id="UP000008021">
    <property type="component" value="Chromosome 5"/>
</dbReference>
<dbReference type="SMART" id="SM00733">
    <property type="entry name" value="Mterf"/>
    <property type="match status" value="6"/>
</dbReference>
<keyword evidence="2" id="KW-0806">Transcription termination</keyword>
<dbReference type="GO" id="GO:0006353">
    <property type="term" value="P:DNA-templated transcription termination"/>
    <property type="evidence" value="ECO:0007669"/>
    <property type="project" value="UniProtKB-KW"/>
</dbReference>
<dbReference type="Pfam" id="PF02536">
    <property type="entry name" value="mTERF"/>
    <property type="match status" value="1"/>
</dbReference>
<dbReference type="InterPro" id="IPR038538">
    <property type="entry name" value="MTERF_sf"/>
</dbReference>
<organism evidence="4">
    <name type="scientific">Oryza meridionalis</name>
    <dbReference type="NCBI Taxonomy" id="40149"/>
    <lineage>
        <taxon>Eukaryota</taxon>
        <taxon>Viridiplantae</taxon>
        <taxon>Streptophyta</taxon>
        <taxon>Embryophyta</taxon>
        <taxon>Tracheophyta</taxon>
        <taxon>Spermatophyta</taxon>
        <taxon>Magnoliopsida</taxon>
        <taxon>Liliopsida</taxon>
        <taxon>Poales</taxon>
        <taxon>Poaceae</taxon>
        <taxon>BOP clade</taxon>
        <taxon>Oryzoideae</taxon>
        <taxon>Oryzeae</taxon>
        <taxon>Oryzinae</taxon>
        <taxon>Oryza</taxon>
    </lineage>
</organism>
<keyword evidence="3" id="KW-0809">Transit peptide</keyword>
<comment type="similarity">
    <text evidence="1">Belongs to the mTERF family.</text>
</comment>
<dbReference type="PANTHER" id="PTHR13068:SF93">
    <property type="entry name" value="OS05G0403600 PROTEIN"/>
    <property type="match status" value="1"/>
</dbReference>
<keyword evidence="5" id="KW-1185">Reference proteome</keyword>
<dbReference type="Gramene" id="OMERI05G13860.1">
    <property type="protein sequence ID" value="OMERI05G13860.1"/>
    <property type="gene ID" value="OMERI05G13860"/>
</dbReference>
<evidence type="ECO:0000313" key="4">
    <source>
        <dbReference type="EnsemblPlants" id="OMERI05G13860.1"/>
    </source>
</evidence>
<dbReference type="Gene3D" id="1.25.70.10">
    <property type="entry name" value="Transcription termination factor 3, mitochondrial"/>
    <property type="match status" value="2"/>
</dbReference>
<evidence type="ECO:0000313" key="5">
    <source>
        <dbReference type="Proteomes" id="UP000008021"/>
    </source>
</evidence>
<sequence>MFAAICRRRLAALFPQIRGCGGGGGGGAYHVQSNPQAALLFHSYSTAAVTGGPDSEPCPDTVSYLVSCGLPPAVARHTAANTRGLRIRSTEKADAVRTLLRSYGFSDADVARIARSAPLLLTVDPDRIIRPKLEFFATMGFEPSKLSTAPLLLARSLEKHLVPTIQFLRSIIGSDDGIRRGFSRIPRALMVSLDNCMRPAVEALHRHGLTSREDVSKVLVLQMGVLMLSPVRIGEIFEDLKAMGMSITDGRFANSFRAMCSMRRATWLRKVALYRSFGLSESEVFEAFKKQPTALLGADETIKKKASFFRDVLKLEMREVMVHPVVMAYSFEKTILPRCAVLSVLMREGKINPDIQLLHALLGSAKTFSGRYVDRFAADVPDVVEAYEGNIKFEGFKGQAVIHDQMVQQWFRTNGPNGRRQLMLHAVY</sequence>
<keyword evidence="2" id="KW-0804">Transcription</keyword>
<dbReference type="InterPro" id="IPR003690">
    <property type="entry name" value="MTERF"/>
</dbReference>